<feature type="chain" id="PRO_5012791033" description="HupE/UreJ protein" evidence="2">
    <location>
        <begin position="16"/>
        <end position="238"/>
    </location>
</feature>
<keyword evidence="2" id="KW-0732">Signal</keyword>
<dbReference type="Pfam" id="PF13795">
    <property type="entry name" value="HupE_UreJ_2"/>
    <property type="match status" value="1"/>
</dbReference>
<evidence type="ECO:0000313" key="3">
    <source>
        <dbReference type="EMBL" id="EIT68753.1"/>
    </source>
</evidence>
<sequence length="238" mass="25955">MLALGLLASSGLAQAHNVSELAKQRMLDGDYLDFAMVGAEHMLTGYDHLLFLLGVLFFLKSFIDIVKFITAFTLGHTLVLIFATKAGVGANPYLIDAVIALTVIYKAFENLDGFRRWFKFNAPSLLLMVFLFGLIHGFGLSTRLQQMTLAKDPMLVSKVIAFNVGVELGQIAALTVMAAVIRLWRETSAWPLVSRVANTALICAGAVLFVQQLQGYAGTREPAIERSKVSIDSAGEKL</sequence>
<reference evidence="3 4" key="1">
    <citation type="journal article" date="2012" name="J. Bacteriol.">
        <title>Genome Sequence of n-Alkane-Degrading Hydrocarboniphaga effusa Strain AP103T (ATCC BAA-332T).</title>
        <authorList>
            <person name="Chang H.K."/>
            <person name="Zylstra G.J."/>
            <person name="Chae J.C."/>
        </authorList>
    </citation>
    <scope>NUCLEOTIDE SEQUENCE [LARGE SCALE GENOMIC DNA]</scope>
    <source>
        <strain evidence="3 4">AP103</strain>
    </source>
</reference>
<evidence type="ECO:0000256" key="2">
    <source>
        <dbReference type="SAM" id="SignalP"/>
    </source>
</evidence>
<evidence type="ECO:0000313" key="4">
    <source>
        <dbReference type="Proteomes" id="UP000003704"/>
    </source>
</evidence>
<name>I8T4U0_9GAMM</name>
<feature type="transmembrane region" description="Helical" evidence="1">
    <location>
        <begin position="120"/>
        <end position="140"/>
    </location>
</feature>
<feature type="transmembrane region" description="Helical" evidence="1">
    <location>
        <begin position="160"/>
        <end position="184"/>
    </location>
</feature>
<keyword evidence="1" id="KW-0812">Transmembrane</keyword>
<dbReference type="PATRIC" id="fig|1172194.4.peg.3831"/>
<keyword evidence="4" id="KW-1185">Reference proteome</keyword>
<dbReference type="EMBL" id="AKGD01000003">
    <property type="protein sequence ID" value="EIT68753.1"/>
    <property type="molecule type" value="Genomic_DNA"/>
</dbReference>
<keyword evidence="1" id="KW-1133">Transmembrane helix</keyword>
<dbReference type="STRING" id="1172194.WQQ_39480"/>
<dbReference type="AlphaFoldDB" id="I8T4U0"/>
<comment type="caution">
    <text evidence="3">The sequence shown here is derived from an EMBL/GenBank/DDBJ whole genome shotgun (WGS) entry which is preliminary data.</text>
</comment>
<keyword evidence="1" id="KW-0472">Membrane</keyword>
<accession>I8T4U0</accession>
<feature type="transmembrane region" description="Helical" evidence="1">
    <location>
        <begin position="196"/>
        <end position="213"/>
    </location>
</feature>
<proteinExistence type="predicted"/>
<evidence type="ECO:0000256" key="1">
    <source>
        <dbReference type="SAM" id="Phobius"/>
    </source>
</evidence>
<organism evidence="3 4">
    <name type="scientific">Hydrocarboniphaga effusa AP103</name>
    <dbReference type="NCBI Taxonomy" id="1172194"/>
    <lineage>
        <taxon>Bacteria</taxon>
        <taxon>Pseudomonadati</taxon>
        <taxon>Pseudomonadota</taxon>
        <taxon>Gammaproteobacteria</taxon>
        <taxon>Nevskiales</taxon>
        <taxon>Nevskiaceae</taxon>
        <taxon>Hydrocarboniphaga</taxon>
    </lineage>
</organism>
<dbReference type="Proteomes" id="UP000003704">
    <property type="component" value="Unassembled WGS sequence"/>
</dbReference>
<gene>
    <name evidence="3" type="ORF">WQQ_39480</name>
</gene>
<protein>
    <recommendedName>
        <fullName evidence="5">HupE/UreJ protein</fullName>
    </recommendedName>
</protein>
<dbReference type="InterPro" id="IPR032809">
    <property type="entry name" value="Put_HupE_UreJ"/>
</dbReference>
<feature type="signal peptide" evidence="2">
    <location>
        <begin position="1"/>
        <end position="15"/>
    </location>
</feature>
<evidence type="ECO:0008006" key="5">
    <source>
        <dbReference type="Google" id="ProtNLM"/>
    </source>
</evidence>